<dbReference type="SUPFAM" id="SSF51445">
    <property type="entry name" value="(Trans)glycosidases"/>
    <property type="match status" value="1"/>
</dbReference>
<organism evidence="7 8">
    <name type="scientific">Evansella caseinilytica</name>
    <dbReference type="NCBI Taxonomy" id="1503961"/>
    <lineage>
        <taxon>Bacteria</taxon>
        <taxon>Bacillati</taxon>
        <taxon>Bacillota</taxon>
        <taxon>Bacilli</taxon>
        <taxon>Bacillales</taxon>
        <taxon>Bacillaceae</taxon>
        <taxon>Evansella</taxon>
    </lineage>
</organism>
<comment type="similarity">
    <text evidence="1 4">Belongs to the glycosyl hydrolase 5 (cellulase A) family.</text>
</comment>
<sequence length="490" mass="53796">MKGKSKVILSLLLFFSFVFSLFPFGSSAEASTQGFRVNGTQLLDANGNPFVMRGVNHGHAWYKDSYTTVIPAVAATGANTIRIVLSDGGQWQKDDIDTIRNIIALAEQHKLISVLEVHDATGYDSMTSLNRAVDYWIEMRSALIGKEDTVIINIANEWYGTWDGRGWADGYKQVIPRLRNAGLNHTLMIDAAGWGQYPQSIFDYGREVFNADPNRNVMFSIHMYEYAGGDATTVRNNIDRVLNQNLALVIGEFGHYHTNGNVDEDTILSYSQQRGVGWLAWSWKGNGQEWAYLDMSNDWAGTNLTWYGNRMINGTDGIRATSKIASVFTEDGGTTPPSQPGETLYSFEGGTQGWSGSNVSGGPWAVTEWSSHGSRSLKADVALQGNSKHYLSLTQNINLSNRATLTATVRHANWGNAGSGMQAKIYIKTGSNWTWYDGGSVNISQNSTDVSINLTSIPNLSQVREIGIEFTAAGNSSGQTSLYADNVRVQ</sequence>
<dbReference type="Proteomes" id="UP000198935">
    <property type="component" value="Unassembled WGS sequence"/>
</dbReference>
<dbReference type="GO" id="GO:0009251">
    <property type="term" value="P:glucan catabolic process"/>
    <property type="evidence" value="ECO:0007669"/>
    <property type="project" value="TreeGrafter"/>
</dbReference>
<evidence type="ECO:0000259" key="5">
    <source>
        <dbReference type="Pfam" id="PF00150"/>
    </source>
</evidence>
<dbReference type="InterPro" id="IPR017853">
    <property type="entry name" value="GH"/>
</dbReference>
<feature type="domain" description="Glycoside hydrolase family 5" evidence="5">
    <location>
        <begin position="43"/>
        <end position="286"/>
    </location>
</feature>
<dbReference type="AlphaFoldDB" id="A0A1H3HAJ0"/>
<keyword evidence="8" id="KW-1185">Reference proteome</keyword>
<dbReference type="Gene3D" id="3.20.20.80">
    <property type="entry name" value="Glycosidases"/>
    <property type="match status" value="1"/>
</dbReference>
<dbReference type="InterPro" id="IPR001547">
    <property type="entry name" value="Glyco_hydro_5"/>
</dbReference>
<reference evidence="8" key="1">
    <citation type="submission" date="2016-10" db="EMBL/GenBank/DDBJ databases">
        <authorList>
            <person name="Varghese N."/>
            <person name="Submissions S."/>
        </authorList>
    </citation>
    <scope>NUCLEOTIDE SEQUENCE [LARGE SCALE GENOMIC DNA]</scope>
    <source>
        <strain evidence="8">SP</strain>
    </source>
</reference>
<evidence type="ECO:0000256" key="1">
    <source>
        <dbReference type="ARBA" id="ARBA00005641"/>
    </source>
</evidence>
<feature type="domain" description="Mannanase galactose-binding" evidence="6">
    <location>
        <begin position="345"/>
        <end position="486"/>
    </location>
</feature>
<gene>
    <name evidence="7" type="ORF">SAMN05421736_101436</name>
</gene>
<dbReference type="PANTHER" id="PTHR34142:SF1">
    <property type="entry name" value="GLYCOSIDE HYDROLASE FAMILY 5 DOMAIN-CONTAINING PROTEIN"/>
    <property type="match status" value="1"/>
</dbReference>
<evidence type="ECO:0000259" key="6">
    <source>
        <dbReference type="Pfam" id="PF21253"/>
    </source>
</evidence>
<dbReference type="Pfam" id="PF00150">
    <property type="entry name" value="Cellulase"/>
    <property type="match status" value="1"/>
</dbReference>
<dbReference type="GO" id="GO:0004553">
    <property type="term" value="F:hydrolase activity, hydrolyzing O-glycosyl compounds"/>
    <property type="evidence" value="ECO:0007669"/>
    <property type="project" value="InterPro"/>
</dbReference>
<dbReference type="OrthoDB" id="220114at2"/>
<proteinExistence type="inferred from homology"/>
<protein>
    <submittedName>
        <fullName evidence="7">Mannan endo-1,4-beta-mannosidase</fullName>
    </submittedName>
</protein>
<keyword evidence="2 4" id="KW-0378">Hydrolase</keyword>
<dbReference type="PANTHER" id="PTHR34142">
    <property type="entry name" value="ENDO-BETA-1,4-GLUCANASE A"/>
    <property type="match status" value="1"/>
</dbReference>
<dbReference type="SUPFAM" id="SSF49785">
    <property type="entry name" value="Galactose-binding domain-like"/>
    <property type="match status" value="1"/>
</dbReference>
<dbReference type="EMBL" id="FNPI01000001">
    <property type="protein sequence ID" value="SDY12516.1"/>
    <property type="molecule type" value="Genomic_DNA"/>
</dbReference>
<dbReference type="STRING" id="1503961.SAMN05421736_101436"/>
<evidence type="ECO:0000256" key="4">
    <source>
        <dbReference type="RuleBase" id="RU361153"/>
    </source>
</evidence>
<dbReference type="InterPro" id="IPR008979">
    <property type="entry name" value="Galactose-bd-like_sf"/>
</dbReference>
<accession>A0A1H3HAJ0</accession>
<evidence type="ECO:0000256" key="3">
    <source>
        <dbReference type="ARBA" id="ARBA00023295"/>
    </source>
</evidence>
<name>A0A1H3HAJ0_9BACI</name>
<dbReference type="InterPro" id="IPR049475">
    <property type="entry name" value="Mann_GBD_bact"/>
</dbReference>
<dbReference type="Gene3D" id="2.60.120.260">
    <property type="entry name" value="Galactose-binding domain-like"/>
    <property type="match status" value="1"/>
</dbReference>
<evidence type="ECO:0000313" key="7">
    <source>
        <dbReference type="EMBL" id="SDY12516.1"/>
    </source>
</evidence>
<evidence type="ECO:0000313" key="8">
    <source>
        <dbReference type="Proteomes" id="UP000198935"/>
    </source>
</evidence>
<evidence type="ECO:0000256" key="2">
    <source>
        <dbReference type="ARBA" id="ARBA00022801"/>
    </source>
</evidence>
<dbReference type="Pfam" id="PF21253">
    <property type="entry name" value="Mann_GBD_bact"/>
    <property type="match status" value="1"/>
</dbReference>
<keyword evidence="3 4" id="KW-0326">Glycosidase</keyword>